<gene>
    <name evidence="2" type="ORF">V6575_04780</name>
</gene>
<keyword evidence="1" id="KW-1133">Transmembrane helix</keyword>
<evidence type="ECO:0000313" key="2">
    <source>
        <dbReference type="EMBL" id="MEJ8473391.1"/>
    </source>
</evidence>
<keyword evidence="3" id="KW-1185">Reference proteome</keyword>
<evidence type="ECO:0000313" key="3">
    <source>
        <dbReference type="Proteomes" id="UP001385499"/>
    </source>
</evidence>
<dbReference type="RefSeq" id="WP_340272969.1">
    <property type="nucleotide sequence ID" value="NZ_JBAKIA010000002.1"/>
</dbReference>
<proteinExistence type="predicted"/>
<feature type="transmembrane region" description="Helical" evidence="1">
    <location>
        <begin position="42"/>
        <end position="66"/>
    </location>
</feature>
<comment type="caution">
    <text evidence="2">The sequence shown here is derived from an EMBL/GenBank/DDBJ whole genome shotgun (WGS) entry which is preliminary data.</text>
</comment>
<dbReference type="InterPro" id="IPR010865">
    <property type="entry name" value="DUF1499"/>
</dbReference>
<keyword evidence="1" id="KW-0472">Membrane</keyword>
<dbReference type="Pfam" id="PF07386">
    <property type="entry name" value="DUF1499"/>
    <property type="match status" value="1"/>
</dbReference>
<reference evidence="2 3" key="1">
    <citation type="submission" date="2024-02" db="EMBL/GenBank/DDBJ databases">
        <title>Roseibium algae sp. nov., isolated from marine alga (Grateloupia sp.), showing potential in myo-inositol conversion.</title>
        <authorList>
            <person name="Wang Y."/>
        </authorList>
    </citation>
    <scope>NUCLEOTIDE SEQUENCE [LARGE SCALE GENOMIC DNA]</scope>
    <source>
        <strain evidence="2 3">H3510</strain>
    </source>
</reference>
<dbReference type="Proteomes" id="UP001385499">
    <property type="component" value="Unassembled WGS sequence"/>
</dbReference>
<sequence>MKRYPVFSSSSARASRWFGAVALPVAVIGVLAHRLGYLDTLQMFLSILASTLIGLVALLLAILGVIQLWHRGGHGTSSAVIGAFYGILALMPAAVLVAGPFLQGDVLDIATDRKDPPKLERNGVPANLSLPFFMALRSEPSDGQYADIVSRRYRIQPAELHLAAMKAAEGNGWNIVSETQADLLDAPTRFQAEVTTPVLGLVDDVVVRIRPDSIGSLFDMRSASRSTLQDFGGNVARVKAFYRDLDEALLETYGEIDSLAVLEADAELKVPSSVDAVLDDPVDQLNADTQVVPSPAFKPYFKNTEVPAPDDLASEPDLEG</sequence>
<evidence type="ECO:0000256" key="1">
    <source>
        <dbReference type="SAM" id="Phobius"/>
    </source>
</evidence>
<name>A0ABU8TGX8_9HYPH</name>
<dbReference type="EMBL" id="JBAKIA010000002">
    <property type="protein sequence ID" value="MEJ8473391.1"/>
    <property type="molecule type" value="Genomic_DNA"/>
</dbReference>
<feature type="transmembrane region" description="Helical" evidence="1">
    <location>
        <begin position="78"/>
        <end position="102"/>
    </location>
</feature>
<keyword evidence="1" id="KW-0812">Transmembrane</keyword>
<organism evidence="2 3">
    <name type="scientific">Roseibium algae</name>
    <dbReference type="NCBI Taxonomy" id="3123038"/>
    <lineage>
        <taxon>Bacteria</taxon>
        <taxon>Pseudomonadati</taxon>
        <taxon>Pseudomonadota</taxon>
        <taxon>Alphaproteobacteria</taxon>
        <taxon>Hyphomicrobiales</taxon>
        <taxon>Stappiaceae</taxon>
        <taxon>Roseibium</taxon>
    </lineage>
</organism>
<accession>A0ABU8TGX8</accession>
<protein>
    <submittedName>
        <fullName evidence="2">DUF1499 domain-containing protein</fullName>
    </submittedName>
</protein>